<accession>A0A9P0BC06</accession>
<dbReference type="Proteomes" id="UP001154078">
    <property type="component" value="Chromosome 6"/>
</dbReference>
<keyword evidence="5" id="KW-0175">Coiled coil</keyword>
<dbReference type="GO" id="GO:0000398">
    <property type="term" value="P:mRNA splicing, via spliceosome"/>
    <property type="evidence" value="ECO:0007669"/>
    <property type="project" value="InterPro"/>
</dbReference>
<evidence type="ECO:0000256" key="4">
    <source>
        <dbReference type="ARBA" id="ARBA00023242"/>
    </source>
</evidence>
<dbReference type="AlphaFoldDB" id="A0A9P0BC06"/>
<evidence type="ECO:0000259" key="8">
    <source>
        <dbReference type="Pfam" id="PF08572"/>
    </source>
</evidence>
<evidence type="ECO:0000259" key="7">
    <source>
        <dbReference type="Pfam" id="PF06544"/>
    </source>
</evidence>
<feature type="region of interest" description="Disordered" evidence="6">
    <location>
        <begin position="79"/>
        <end position="117"/>
    </location>
</feature>
<evidence type="ECO:0000256" key="5">
    <source>
        <dbReference type="SAM" id="Coils"/>
    </source>
</evidence>
<dbReference type="InterPro" id="IPR010541">
    <property type="entry name" value="Prp3_C"/>
</dbReference>
<feature type="compositionally biased region" description="Basic and acidic residues" evidence="6">
    <location>
        <begin position="86"/>
        <end position="117"/>
    </location>
</feature>
<keyword evidence="10" id="KW-1185">Reference proteome</keyword>
<keyword evidence="4" id="KW-0539">Nucleus</keyword>
<evidence type="ECO:0000256" key="3">
    <source>
        <dbReference type="ARBA" id="ARBA00023187"/>
    </source>
</evidence>
<evidence type="ECO:0000313" key="10">
    <source>
        <dbReference type="Proteomes" id="UP001154078"/>
    </source>
</evidence>
<name>A0A9P0BC06_BRAAE</name>
<organism evidence="9 10">
    <name type="scientific">Brassicogethes aeneus</name>
    <name type="common">Rape pollen beetle</name>
    <name type="synonym">Meligethes aeneus</name>
    <dbReference type="NCBI Taxonomy" id="1431903"/>
    <lineage>
        <taxon>Eukaryota</taxon>
        <taxon>Metazoa</taxon>
        <taxon>Ecdysozoa</taxon>
        <taxon>Arthropoda</taxon>
        <taxon>Hexapoda</taxon>
        <taxon>Insecta</taxon>
        <taxon>Pterygota</taxon>
        <taxon>Neoptera</taxon>
        <taxon>Endopterygota</taxon>
        <taxon>Coleoptera</taxon>
        <taxon>Polyphaga</taxon>
        <taxon>Cucujiformia</taxon>
        <taxon>Nitidulidae</taxon>
        <taxon>Meligethinae</taxon>
        <taxon>Brassicogethes</taxon>
    </lineage>
</organism>
<comment type="subcellular location">
    <subcellularLocation>
        <location evidence="1">Nucleus</location>
    </subcellularLocation>
</comment>
<dbReference type="OrthoDB" id="10264544at2759"/>
<sequence>MSHLSRREVDELKPSIEKAVYKVIGSSNSSLASTALHCLNSGYDKRKTCDKLSSYVESKKASKLAEKIFDVVEDYKDLHRSKKRHHEEPRERESKRAKPSRFDDNNSRSRPSDPKRLEEEKKMFEAPHKKNVNISNINIPTPSIYGIPAGLLNRGDADKARKIAQLQAQIKSKLSSGILANVIQIPALPDKPTPLILDEDGRTVDKTGKAVQLTHVVPTLKANIRALKKEHHKPLPGEKATEDDRETRFIDNRIGVKPASRNKRFFRFHEPGKFQQLAERLRMRAQLEKLQNEISQIAKKTGISSATKLALIAKSEGHSDEIPQMEWWDSVILVDNLDTMKDDRILIKESAINTLVEHPTQMRCPTDPIKPVYMPVFLTKKERKKLRRQNRREMWKEEQEKIRLGLEPPPEPKLRISNLMRALGTEAVQDPTKIEAHVREQMAKRQKLHEEANAARQLTADQKREKKIKKIKEDTSLGAHVSLYRIRDLHDLASKKFKVETNAKQLFMTGCVLMYPDCCVVVVEGGPKQLKKYKRLMLNRIKWEEDIVKDPDGIEVPNKCVLVWEGTTKQRNFGEMKFKVCPTERMAREHFKKHKVEHYWDLAYSGAVLEQANDTVE</sequence>
<dbReference type="Gene3D" id="1.20.1390.10">
    <property type="entry name" value="PWI domain"/>
    <property type="match status" value="1"/>
</dbReference>
<evidence type="ECO:0000256" key="1">
    <source>
        <dbReference type="ARBA" id="ARBA00004123"/>
    </source>
</evidence>
<feature type="domain" description="Small nuclear ribonucleoprotein Prp3 C-terminal" evidence="7">
    <location>
        <begin position="483"/>
        <end position="603"/>
    </location>
</feature>
<evidence type="ECO:0000313" key="9">
    <source>
        <dbReference type="EMBL" id="CAH0559492.1"/>
    </source>
</evidence>
<proteinExistence type="predicted"/>
<feature type="coiled-coil region" evidence="5">
    <location>
        <begin position="438"/>
        <end position="465"/>
    </location>
</feature>
<evidence type="ECO:0000256" key="6">
    <source>
        <dbReference type="SAM" id="MobiDB-lite"/>
    </source>
</evidence>
<dbReference type="Pfam" id="PF06544">
    <property type="entry name" value="Prp3_C"/>
    <property type="match status" value="1"/>
</dbReference>
<gene>
    <name evidence="9" type="ORF">MELIAE_LOCUS9578</name>
</gene>
<reference evidence="9" key="1">
    <citation type="submission" date="2021-12" db="EMBL/GenBank/DDBJ databases">
        <authorList>
            <person name="King R."/>
        </authorList>
    </citation>
    <scope>NUCLEOTIDE SEQUENCE</scope>
</reference>
<dbReference type="PANTHER" id="PTHR14212">
    <property type="entry name" value="U4/U6-ASSOCIATED RNA SPLICING FACTOR-RELATED"/>
    <property type="match status" value="1"/>
</dbReference>
<dbReference type="GO" id="GO:0046540">
    <property type="term" value="C:U4/U6 x U5 tri-snRNP complex"/>
    <property type="evidence" value="ECO:0007669"/>
    <property type="project" value="InterPro"/>
</dbReference>
<keyword evidence="2" id="KW-0507">mRNA processing</keyword>
<evidence type="ECO:0000256" key="2">
    <source>
        <dbReference type="ARBA" id="ARBA00022664"/>
    </source>
</evidence>
<dbReference type="CDD" id="cd24162">
    <property type="entry name" value="Prp3_C"/>
    <property type="match status" value="1"/>
</dbReference>
<feature type="domain" description="Pre-mRNA-splicing factor 3" evidence="8">
    <location>
        <begin position="248"/>
        <end position="459"/>
    </location>
</feature>
<dbReference type="Pfam" id="PF08572">
    <property type="entry name" value="PRP3"/>
    <property type="match status" value="1"/>
</dbReference>
<dbReference type="PANTHER" id="PTHR14212:SF0">
    <property type="entry name" value="U4_U6 SMALL NUCLEAR RIBONUCLEOPROTEIN PRP3"/>
    <property type="match status" value="1"/>
</dbReference>
<protein>
    <submittedName>
        <fullName evidence="9">Uncharacterized protein</fullName>
    </submittedName>
</protein>
<keyword evidence="3" id="KW-0508">mRNA splicing</keyword>
<dbReference type="InterPro" id="IPR027104">
    <property type="entry name" value="Prp3"/>
</dbReference>
<dbReference type="EMBL" id="OV121137">
    <property type="protein sequence ID" value="CAH0559492.1"/>
    <property type="molecule type" value="Genomic_DNA"/>
</dbReference>
<dbReference type="InterPro" id="IPR013881">
    <property type="entry name" value="Pre-mRNA_splic_Prp3_dom"/>
</dbReference>